<dbReference type="RefSeq" id="WP_078786195.1">
    <property type="nucleotide sequence ID" value="NZ_FMTO01000003.1"/>
</dbReference>
<dbReference type="AlphaFoldDB" id="A0A1T4KRB8"/>
<feature type="region of interest" description="Disordered" evidence="2">
    <location>
        <begin position="354"/>
        <end position="402"/>
    </location>
</feature>
<organism evidence="3 4">
    <name type="scientific">Eubacterium ruminantium</name>
    <dbReference type="NCBI Taxonomy" id="42322"/>
    <lineage>
        <taxon>Bacteria</taxon>
        <taxon>Bacillati</taxon>
        <taxon>Bacillota</taxon>
        <taxon>Clostridia</taxon>
        <taxon>Eubacteriales</taxon>
        <taxon>Eubacteriaceae</taxon>
        <taxon>Eubacterium</taxon>
    </lineage>
</organism>
<evidence type="ECO:0000256" key="1">
    <source>
        <dbReference type="SAM" id="Coils"/>
    </source>
</evidence>
<accession>A0A1T4KRB8</accession>
<keyword evidence="4" id="KW-1185">Reference proteome</keyword>
<feature type="compositionally biased region" description="Polar residues" evidence="2">
    <location>
        <begin position="390"/>
        <end position="402"/>
    </location>
</feature>
<sequence>MANKDNSKFHNIDISSDYLSDDYMKAVGEKIVGMMKPDTYGCDAFFVKTFINEDMQMDFSIIANLFYMNVPEALTFKNYDYFTDTSIKASYPIEAFTVFTLSQILSMAKSGNEFSVQLLKYLYKIYYKKEYKVLKKFKTISPQEIMSLSEDEEGENIGTMARILTLCPFFGIELDDKCAVLYLVIDKHNLEDEENIKTPEVSRADMKQFEEASLQINDIFGVDNLDEIIKASKDYRKYDRFRRTVYKSMGYRSDFVDLQDGVVSTGLCYIQTLLILNKMYPDRKFTKEELQIYASIYFDASIVCRSMNEIDDYLKVMLGEVDDFTIEESMFDPEEFEKAAGIKIIRYNSQDDAEGDGSLNAGTMDPQKKPSAGSGAKTISSGRTGALSGASESKSMGEGTQTYEDEIDKLRSKLHKKEYDANHFADLYRDTKKKLEEAELEKQMLKSEHEELIALREHVYNMTEEDIVLQEKNRRELIASVIDKRIVIVGGHKNWVQKMRDVFPNWKYIDFKSVMNCLIRKIHIGLIFLGIDV</sequence>
<protein>
    <submittedName>
        <fullName evidence="3">Uncharacterized protein</fullName>
    </submittedName>
</protein>
<evidence type="ECO:0000256" key="2">
    <source>
        <dbReference type="SAM" id="MobiDB-lite"/>
    </source>
</evidence>
<proteinExistence type="predicted"/>
<dbReference type="EMBL" id="FUXA01000004">
    <property type="protein sequence ID" value="SJZ44964.1"/>
    <property type="molecule type" value="Genomic_DNA"/>
</dbReference>
<evidence type="ECO:0000313" key="3">
    <source>
        <dbReference type="EMBL" id="SJZ44964.1"/>
    </source>
</evidence>
<reference evidence="3 4" key="1">
    <citation type="submission" date="2017-02" db="EMBL/GenBank/DDBJ databases">
        <authorList>
            <person name="Peterson S.W."/>
        </authorList>
    </citation>
    <scope>NUCLEOTIDE SEQUENCE [LARGE SCALE GENOMIC DNA]</scope>
    <source>
        <strain evidence="3 4">ATCC 17233</strain>
    </source>
</reference>
<dbReference type="OrthoDB" id="1625520at2"/>
<evidence type="ECO:0000313" key="4">
    <source>
        <dbReference type="Proteomes" id="UP000189857"/>
    </source>
</evidence>
<name>A0A1T4KRB8_9FIRM</name>
<keyword evidence="1" id="KW-0175">Coiled coil</keyword>
<feature type="coiled-coil region" evidence="1">
    <location>
        <begin position="421"/>
        <end position="455"/>
    </location>
</feature>
<dbReference type="Proteomes" id="UP000189857">
    <property type="component" value="Unassembled WGS sequence"/>
</dbReference>
<gene>
    <name evidence="3" type="ORF">SAMN02745110_00532</name>
</gene>